<comment type="caution">
    <text evidence="3">The sequence shown here is derived from an EMBL/GenBank/DDBJ whole genome shotgun (WGS) entry which is preliminary data.</text>
</comment>
<feature type="chain" id="PRO_5032321660" description="Amidase" evidence="2">
    <location>
        <begin position="30"/>
        <end position="609"/>
    </location>
</feature>
<dbReference type="AlphaFoldDB" id="A0A848MA93"/>
<reference evidence="3 4" key="1">
    <citation type="submission" date="2020-04" db="EMBL/GenBank/DDBJ databases">
        <title>Paenibacillus algicola sp. nov., a novel marine bacterium producing alginate lyase.</title>
        <authorList>
            <person name="Huang H."/>
        </authorList>
    </citation>
    <scope>NUCLEOTIDE SEQUENCE [LARGE SCALE GENOMIC DNA]</scope>
    <source>
        <strain evidence="3 4">L7-75</strain>
    </source>
</reference>
<feature type="compositionally biased region" description="Pro residues" evidence="1">
    <location>
        <begin position="308"/>
        <end position="330"/>
    </location>
</feature>
<keyword evidence="2" id="KW-0732">Signal</keyword>
<evidence type="ECO:0008006" key="5">
    <source>
        <dbReference type="Google" id="ProtNLM"/>
    </source>
</evidence>
<keyword evidence="4" id="KW-1185">Reference proteome</keyword>
<sequence length="609" mass="68745">MKKQRCRRLTCTLLAAVLLLACVQLPAYAQSAEGKATWVWQTELIRDGGERLLSFAEQEGINLIYLQIDREIPAGIYNDFIQEAHRNEIHIHALGGDPRWALTKYQGDMIGLAEWVTSYNEGASPEGSFDGIHLDIEPYVLPQWETAQGEVIASWRENLQAFLDRASGTGVELGIDIPFWLDEFTLPDGGNLNAWLMSSFDHVTVMAYRNQAETEHGILYLTKQELELGDRLGTKVRIAVNTKEMPGEEHTTFYSLGRQQMNQTLENLSGTLRAHSSFAGLAVHDFRYWENMSQTGTEGPAEGLPDPDVQPAPDPGTDPAPDPVPDPDPVPGERVPDADPVTRSESIRGTYIWRAEEVIHNSREILDFAKEKNLNFLYVRLDLQQPFSAYRSFMKEASSAGIEVHALGGHPIWALQENRDRMLKLVNYVKDYNRVVEGDERFHGIHLDIEPYVLPEWSADSQNVITQWTSNIDAFVRELKADSSLKASMDMAVWLDKHPVPGEGISVSEWMIDRMDHVSLMAFRDRAEGSNGILSVTREELAIAERLGKPMLISVEIKESHEGGHITFYEEGAAFMEQELATVQKHLQQSSSFRGNLVHAYEYWRDARP</sequence>
<organism evidence="3 4">
    <name type="scientific">Paenibacillus lemnae</name>
    <dbReference type="NCBI Taxonomy" id="1330551"/>
    <lineage>
        <taxon>Bacteria</taxon>
        <taxon>Bacillati</taxon>
        <taxon>Bacillota</taxon>
        <taxon>Bacilli</taxon>
        <taxon>Bacillales</taxon>
        <taxon>Paenibacillaceae</taxon>
        <taxon>Paenibacillus</taxon>
    </lineage>
</organism>
<evidence type="ECO:0000313" key="4">
    <source>
        <dbReference type="Proteomes" id="UP000565468"/>
    </source>
</evidence>
<proteinExistence type="predicted"/>
<evidence type="ECO:0000256" key="2">
    <source>
        <dbReference type="SAM" id="SignalP"/>
    </source>
</evidence>
<dbReference type="Proteomes" id="UP000565468">
    <property type="component" value="Unassembled WGS sequence"/>
</dbReference>
<evidence type="ECO:0000313" key="3">
    <source>
        <dbReference type="EMBL" id="NMO96833.1"/>
    </source>
</evidence>
<protein>
    <recommendedName>
        <fullName evidence="5">Amidase</fullName>
    </recommendedName>
</protein>
<dbReference type="PROSITE" id="PS51257">
    <property type="entry name" value="PROKAR_LIPOPROTEIN"/>
    <property type="match status" value="1"/>
</dbReference>
<name>A0A848MA93_PAELE</name>
<feature type="region of interest" description="Disordered" evidence="1">
    <location>
        <begin position="293"/>
        <end position="341"/>
    </location>
</feature>
<evidence type="ECO:0000256" key="1">
    <source>
        <dbReference type="SAM" id="MobiDB-lite"/>
    </source>
</evidence>
<dbReference type="RefSeq" id="WP_169505617.1">
    <property type="nucleotide sequence ID" value="NZ_JABBPN010000012.1"/>
</dbReference>
<gene>
    <name evidence="3" type="ORF">HII30_13790</name>
</gene>
<dbReference type="EMBL" id="JABBPN010000012">
    <property type="protein sequence ID" value="NMO96833.1"/>
    <property type="molecule type" value="Genomic_DNA"/>
</dbReference>
<feature type="signal peptide" evidence="2">
    <location>
        <begin position="1"/>
        <end position="29"/>
    </location>
</feature>
<accession>A0A848MA93</accession>